<organism evidence="1 2">
    <name type="scientific">Halosquirtibacter laminarini</name>
    <dbReference type="NCBI Taxonomy" id="3374600"/>
    <lineage>
        <taxon>Bacteria</taxon>
        <taxon>Pseudomonadati</taxon>
        <taxon>Bacteroidota</taxon>
        <taxon>Bacteroidia</taxon>
        <taxon>Marinilabiliales</taxon>
        <taxon>Prolixibacteraceae</taxon>
        <taxon>Halosquirtibacter</taxon>
    </lineage>
</organism>
<protein>
    <submittedName>
        <fullName evidence="1">Uncharacterized protein</fullName>
    </submittedName>
</protein>
<proteinExistence type="predicted"/>
<sequence length="63" mass="7398">MSPFFVKKKGLVLVLAVATEEETHDVGEVFCEFVEGWRWDVEFVAKETCEEDDEDYYFMDVPI</sequence>
<reference evidence="1" key="1">
    <citation type="submission" date="2021-08" db="EMBL/GenBank/DDBJ databases">
        <title>Novel anaerobic bacterium isolated from sea squirt in East Sea, Republic of Korea.</title>
        <authorList>
            <person name="Nguyen T.H."/>
            <person name="Li Z."/>
            <person name="Lee Y.-J."/>
            <person name="Ko J."/>
            <person name="Kim S.-G."/>
        </authorList>
    </citation>
    <scope>NUCLEOTIDE SEQUENCE</scope>
    <source>
        <strain evidence="1">KCTC 25031</strain>
    </source>
</reference>
<gene>
    <name evidence="1" type="ORF">K4L44_11930</name>
</gene>
<dbReference type="EMBL" id="CP081303">
    <property type="protein sequence ID" value="QZE13294.1"/>
    <property type="molecule type" value="Genomic_DNA"/>
</dbReference>
<accession>A0AC61NMX3</accession>
<evidence type="ECO:0000313" key="1">
    <source>
        <dbReference type="EMBL" id="QZE13294.1"/>
    </source>
</evidence>
<name>A0AC61NMX3_9BACT</name>
<keyword evidence="2" id="KW-1185">Reference proteome</keyword>
<evidence type="ECO:0000313" key="2">
    <source>
        <dbReference type="Proteomes" id="UP000826212"/>
    </source>
</evidence>
<dbReference type="Proteomes" id="UP000826212">
    <property type="component" value="Chromosome"/>
</dbReference>